<feature type="domain" description="Calcineurin-like phosphoesterase C-terminal" evidence="2">
    <location>
        <begin position="342"/>
        <end position="509"/>
    </location>
</feature>
<dbReference type="CDD" id="cd00838">
    <property type="entry name" value="MPP_superfamily"/>
    <property type="match status" value="1"/>
</dbReference>
<dbReference type="AlphaFoldDB" id="A0AAJ5WQV5"/>
<reference evidence="4" key="1">
    <citation type="submission" date="2023-03" db="EMBL/GenBank/DDBJ databases">
        <title>Andean soil-derived lignocellulolytic bacterial consortium as a source of novel taxa and putative plastic-active enzymes.</title>
        <authorList>
            <person name="Diaz-Garcia L."/>
            <person name="Chuvochina M."/>
            <person name="Feuerriegel G."/>
            <person name="Bunk B."/>
            <person name="Sproer C."/>
            <person name="Streit W.R."/>
            <person name="Rodriguez L.M."/>
            <person name="Overmann J."/>
            <person name="Jimenez D.J."/>
        </authorList>
    </citation>
    <scope>NUCLEOTIDE SEQUENCE</scope>
    <source>
        <strain evidence="4">MAG 7</strain>
    </source>
</reference>
<dbReference type="InterPro" id="IPR004843">
    <property type="entry name" value="Calcineurin-like_PHP"/>
</dbReference>
<name>A0AAJ5WQV5_9BACT</name>
<accession>A0AAJ5WQV5</accession>
<evidence type="ECO:0000259" key="1">
    <source>
        <dbReference type="Pfam" id="PF00149"/>
    </source>
</evidence>
<dbReference type="Pfam" id="PF16371">
    <property type="entry name" value="MetallophosN"/>
    <property type="match status" value="1"/>
</dbReference>
<evidence type="ECO:0000313" key="4">
    <source>
        <dbReference type="EMBL" id="WEK35634.1"/>
    </source>
</evidence>
<dbReference type="PANTHER" id="PTHR43143">
    <property type="entry name" value="METALLOPHOSPHOESTERASE, CALCINEURIN SUPERFAMILY"/>
    <property type="match status" value="1"/>
</dbReference>
<feature type="domain" description="Calcineurin-like phosphoesterase" evidence="1">
    <location>
        <begin position="154"/>
        <end position="321"/>
    </location>
</feature>
<dbReference type="InterPro" id="IPR051918">
    <property type="entry name" value="STPP_CPPED1"/>
</dbReference>
<dbReference type="Proteomes" id="UP001220610">
    <property type="component" value="Chromosome"/>
</dbReference>
<sequence length="528" mass="59524">MKWMAFILAALPVMGTAQMVKGFVYQDQNGNGKKDKKEKGIEGVCVSNGQQIVQTDARGGYSLPLGNDNTIFVIKPAGYRLPQDARHFPLFYYTHKPQGSPAGLRYAGTAPTGPLPASVDLALIPYAEPDTFTAVVMGDPQTINETEMDYFSRGIMDELKGNHGAQFGITLGDLLGDRLHLYDAYKQAISKARIPWFNVMGNHDMNLDVKTDSLSDETYEAHFGPVNFAFNFGKAHFLLLDDILYPNPQTGKGYIGGFREDQWTFIENDLRLVRKDQLIVLAFHIPLDLHGGEWFREQDRVRLFGLLKDFPQVLVLSAHSHLQQQFLYTGKDGWERAQPLHEYNVAAACGDFYYGEPDAKGIPAATMRDGTPKGYALLKCSGNQYAIDYKAAGYPADYRMSINIPKVIPFQQRTSAMIFTNFFMGHKNDLVELSFDEGEWKKMVHVSQADPDYLALQYRWDVSDTLLAGRRPSMVVPSTHLWAAYFPENLSVGEHSLSVRVRDLFGQEFVREKRFRVEPPLKFGQAIE</sequence>
<dbReference type="Pfam" id="PF00149">
    <property type="entry name" value="Metallophos"/>
    <property type="match status" value="1"/>
</dbReference>
<evidence type="ECO:0000259" key="2">
    <source>
        <dbReference type="Pfam" id="PF16370"/>
    </source>
</evidence>
<feature type="domain" description="Calcineurin-like phosphoesterase N-terminal" evidence="3">
    <location>
        <begin position="34"/>
        <end position="97"/>
    </location>
</feature>
<dbReference type="InterPro" id="IPR032285">
    <property type="entry name" value="Metallophos_N"/>
</dbReference>
<dbReference type="GO" id="GO:0016787">
    <property type="term" value="F:hydrolase activity"/>
    <property type="evidence" value="ECO:0007669"/>
    <property type="project" value="InterPro"/>
</dbReference>
<dbReference type="PANTHER" id="PTHR43143:SF6">
    <property type="entry name" value="BLL3016 PROTEIN"/>
    <property type="match status" value="1"/>
</dbReference>
<dbReference type="InterPro" id="IPR029052">
    <property type="entry name" value="Metallo-depent_PP-like"/>
</dbReference>
<dbReference type="EMBL" id="CP119311">
    <property type="protein sequence ID" value="WEK35634.1"/>
    <property type="molecule type" value="Genomic_DNA"/>
</dbReference>
<dbReference type="Gene3D" id="3.60.21.10">
    <property type="match status" value="1"/>
</dbReference>
<proteinExistence type="predicted"/>
<dbReference type="Gene3D" id="2.60.40.10">
    <property type="entry name" value="Immunoglobulins"/>
    <property type="match status" value="1"/>
</dbReference>
<dbReference type="InterPro" id="IPR032288">
    <property type="entry name" value="Metallophos_C"/>
</dbReference>
<evidence type="ECO:0000259" key="3">
    <source>
        <dbReference type="Pfam" id="PF16371"/>
    </source>
</evidence>
<dbReference type="InterPro" id="IPR013783">
    <property type="entry name" value="Ig-like_fold"/>
</dbReference>
<organism evidence="4 5">
    <name type="scientific">Candidatus Pseudobacter hemicellulosilyticus</name>
    <dbReference type="NCBI Taxonomy" id="3121375"/>
    <lineage>
        <taxon>Bacteria</taxon>
        <taxon>Pseudomonadati</taxon>
        <taxon>Bacteroidota</taxon>
        <taxon>Chitinophagia</taxon>
        <taxon>Chitinophagales</taxon>
        <taxon>Chitinophagaceae</taxon>
        <taxon>Pseudobacter</taxon>
    </lineage>
</organism>
<evidence type="ECO:0000313" key="5">
    <source>
        <dbReference type="Proteomes" id="UP001220610"/>
    </source>
</evidence>
<protein>
    <submittedName>
        <fullName evidence="4">Calcineurin-like phosphoesterase C-terminal domain-containing protein</fullName>
    </submittedName>
</protein>
<dbReference type="SUPFAM" id="SSF56300">
    <property type="entry name" value="Metallo-dependent phosphatases"/>
    <property type="match status" value="1"/>
</dbReference>
<dbReference type="Pfam" id="PF16370">
    <property type="entry name" value="MetallophosC"/>
    <property type="match status" value="1"/>
</dbReference>
<gene>
    <name evidence="4" type="ORF">P0Y53_24375</name>
</gene>